<dbReference type="EMBL" id="MU266399">
    <property type="protein sequence ID" value="KAH7925558.1"/>
    <property type="molecule type" value="Genomic_DNA"/>
</dbReference>
<evidence type="ECO:0000313" key="1">
    <source>
        <dbReference type="EMBL" id="KAH7925558.1"/>
    </source>
</evidence>
<protein>
    <submittedName>
        <fullName evidence="1">Uncharacterized protein</fullName>
    </submittedName>
</protein>
<dbReference type="Proteomes" id="UP000790709">
    <property type="component" value="Unassembled WGS sequence"/>
</dbReference>
<evidence type="ECO:0000313" key="2">
    <source>
        <dbReference type="Proteomes" id="UP000790709"/>
    </source>
</evidence>
<reference evidence="1" key="1">
    <citation type="journal article" date="2021" name="New Phytol.">
        <title>Evolutionary innovations through gain and loss of genes in the ectomycorrhizal Boletales.</title>
        <authorList>
            <person name="Wu G."/>
            <person name="Miyauchi S."/>
            <person name="Morin E."/>
            <person name="Kuo A."/>
            <person name="Drula E."/>
            <person name="Varga T."/>
            <person name="Kohler A."/>
            <person name="Feng B."/>
            <person name="Cao Y."/>
            <person name="Lipzen A."/>
            <person name="Daum C."/>
            <person name="Hundley H."/>
            <person name="Pangilinan J."/>
            <person name="Johnson J."/>
            <person name="Barry K."/>
            <person name="LaButti K."/>
            <person name="Ng V."/>
            <person name="Ahrendt S."/>
            <person name="Min B."/>
            <person name="Choi I.G."/>
            <person name="Park H."/>
            <person name="Plett J.M."/>
            <person name="Magnuson J."/>
            <person name="Spatafora J.W."/>
            <person name="Nagy L.G."/>
            <person name="Henrissat B."/>
            <person name="Grigoriev I.V."/>
            <person name="Yang Z.L."/>
            <person name="Xu J."/>
            <person name="Martin F.M."/>
        </authorList>
    </citation>
    <scope>NUCLEOTIDE SEQUENCE</scope>
    <source>
        <strain evidence="1">KUC20120723A-06</strain>
    </source>
</reference>
<sequence length="560" mass="60779">MFPTSTSPSSNNYERLENGMGPGRASRKLAWRKLAIGVVVLIGLVWFFGPREGTDFIPDLPTPGLEDTYIPPQGMIPTTSKPSSSQNDSIDSPSKEPSSSTRPTSPETDPDPLKTIYCATPHKSSSPLVQYALMIDAGSTGSRIHVYKFHNCGPSPVYEYEVFKMTQPGLSAYKGRPADAAESLDVLLDEAMRVVPASLRSCTPVAVKATAGLRLLGTDESAEILEAVKRHLVVKYPFALPETDGVAIMDGKDEGVYAWITANYLLDTIRADSPAGTTSYAVLDLGGGSTQIVFEPVFDEGKPDSALKEGEHKYDLEFGGVKRVLYQHSYLGYGLKSARESVHRVVDFMASLRTSRTAGASSTAPVPNPCIAQGTEKVMEISELGTDVKRSVKMVGEDVGSFDACNRVLELVMAKDALCELKPCSFDGVYQPSLMETFPSGKILLLSYFYDRVNPLLPLSLSSPQPPLTITAISDLATDVCLGRTAWERRWGGNKELMDELEGRPEWCLDLTFMHALLVLGYEFGDAREVTLGKSIEGTELGWCLGATIAMVGAELKCRA</sequence>
<proteinExistence type="predicted"/>
<comment type="caution">
    <text evidence="1">The sequence shown here is derived from an EMBL/GenBank/DDBJ whole genome shotgun (WGS) entry which is preliminary data.</text>
</comment>
<organism evidence="1 2">
    <name type="scientific">Leucogyrophana mollusca</name>
    <dbReference type="NCBI Taxonomy" id="85980"/>
    <lineage>
        <taxon>Eukaryota</taxon>
        <taxon>Fungi</taxon>
        <taxon>Dikarya</taxon>
        <taxon>Basidiomycota</taxon>
        <taxon>Agaricomycotina</taxon>
        <taxon>Agaricomycetes</taxon>
        <taxon>Agaricomycetidae</taxon>
        <taxon>Boletales</taxon>
        <taxon>Boletales incertae sedis</taxon>
        <taxon>Leucogyrophana</taxon>
    </lineage>
</organism>
<gene>
    <name evidence="1" type="ORF">BV22DRAFT_1033828</name>
</gene>
<name>A0ACB8BL40_9AGAM</name>
<accession>A0ACB8BL40</accession>
<keyword evidence="2" id="KW-1185">Reference proteome</keyword>